<feature type="compositionally biased region" description="Basic and acidic residues" evidence="1">
    <location>
        <begin position="190"/>
        <end position="221"/>
    </location>
</feature>
<dbReference type="Proteomes" id="UP001209570">
    <property type="component" value="Unassembled WGS sequence"/>
</dbReference>
<feature type="compositionally biased region" description="Acidic residues" evidence="1">
    <location>
        <begin position="274"/>
        <end position="284"/>
    </location>
</feature>
<evidence type="ECO:0000313" key="3">
    <source>
        <dbReference type="Proteomes" id="UP001209570"/>
    </source>
</evidence>
<name>A0AAD5LRX2_PYTIN</name>
<reference evidence="2" key="1">
    <citation type="submission" date="2021-12" db="EMBL/GenBank/DDBJ databases">
        <title>Prjna785345.</title>
        <authorList>
            <person name="Rujirawat T."/>
            <person name="Krajaejun T."/>
        </authorList>
    </citation>
    <scope>NUCLEOTIDE SEQUENCE</scope>
    <source>
        <strain evidence="2">Pi057C3</strain>
    </source>
</reference>
<dbReference type="AlphaFoldDB" id="A0AAD5LRX2"/>
<sequence>MMSTATIKINRPQDAVHLFEAAQHETLIAIAEFYVFAFGVTPPKYHELGHNPCTFSAATSSVGVASLSQTPEPVSETDMKIYRDADMEMKRSASDAPLPCACGCEGARQVDVSTWTWRADDMGHAVAHTPEGVFRVPDSLRQQTPLEHYQVVKLETALLQIVRRLGGALIDTLDRCYSGRLPTWRPSQAKSHDAEPTRCETRGHERDEDAKHEKPVTHDTPAELGTKSNEAEFTRYETRTPEIDEHEKHAEHTTHDTCNTDDTDDEHDTHSADDNQDNQDEEEGLTFDLLDEIRRRIRALEESSRLLRPQLASSPMLRPQLERQDKEVEEMKNELRELEQLRPDLALQL</sequence>
<proteinExistence type="predicted"/>
<protein>
    <submittedName>
        <fullName evidence="2">Uncharacterized protein</fullName>
    </submittedName>
</protein>
<keyword evidence="3" id="KW-1185">Reference proteome</keyword>
<evidence type="ECO:0000256" key="1">
    <source>
        <dbReference type="SAM" id="MobiDB-lite"/>
    </source>
</evidence>
<accession>A0AAD5LRX2</accession>
<gene>
    <name evidence="2" type="ORF">P43SY_011630</name>
</gene>
<organism evidence="2 3">
    <name type="scientific">Pythium insidiosum</name>
    <name type="common">Pythiosis disease agent</name>
    <dbReference type="NCBI Taxonomy" id="114742"/>
    <lineage>
        <taxon>Eukaryota</taxon>
        <taxon>Sar</taxon>
        <taxon>Stramenopiles</taxon>
        <taxon>Oomycota</taxon>
        <taxon>Peronosporomycetes</taxon>
        <taxon>Pythiales</taxon>
        <taxon>Pythiaceae</taxon>
        <taxon>Pythium</taxon>
    </lineage>
</organism>
<evidence type="ECO:0000313" key="2">
    <source>
        <dbReference type="EMBL" id="KAJ0390944.1"/>
    </source>
</evidence>
<comment type="caution">
    <text evidence="2">The sequence shown here is derived from an EMBL/GenBank/DDBJ whole genome shotgun (WGS) entry which is preliminary data.</text>
</comment>
<dbReference type="EMBL" id="JAKCXM010001458">
    <property type="protein sequence ID" value="KAJ0390944.1"/>
    <property type="molecule type" value="Genomic_DNA"/>
</dbReference>
<feature type="region of interest" description="Disordered" evidence="1">
    <location>
        <begin position="311"/>
        <end position="330"/>
    </location>
</feature>
<feature type="compositionally biased region" description="Basic and acidic residues" evidence="1">
    <location>
        <begin position="320"/>
        <end position="330"/>
    </location>
</feature>
<feature type="compositionally biased region" description="Basic and acidic residues" evidence="1">
    <location>
        <begin position="229"/>
        <end position="255"/>
    </location>
</feature>
<feature type="region of interest" description="Disordered" evidence="1">
    <location>
        <begin position="181"/>
        <end position="284"/>
    </location>
</feature>